<evidence type="ECO:0000256" key="1">
    <source>
        <dbReference type="SAM" id="Phobius"/>
    </source>
</evidence>
<organism evidence="2 3">
    <name type="scientific">Parablautia muri</name>
    <dbReference type="NCBI Taxonomy" id="2320879"/>
    <lineage>
        <taxon>Bacteria</taxon>
        <taxon>Bacillati</taxon>
        <taxon>Bacillota</taxon>
        <taxon>Clostridia</taxon>
        <taxon>Lachnospirales</taxon>
        <taxon>Lachnospiraceae</taxon>
        <taxon>Parablautia</taxon>
    </lineage>
</organism>
<dbReference type="EMBL" id="QZDT01000012">
    <property type="protein sequence ID" value="NBJ92785.1"/>
    <property type="molecule type" value="Genomic_DNA"/>
</dbReference>
<feature type="transmembrane region" description="Helical" evidence="1">
    <location>
        <begin position="98"/>
        <end position="119"/>
    </location>
</feature>
<feature type="transmembrane region" description="Helical" evidence="1">
    <location>
        <begin position="166"/>
        <end position="194"/>
    </location>
</feature>
<feature type="transmembrane region" description="Helical" evidence="1">
    <location>
        <begin position="214"/>
        <end position="236"/>
    </location>
</feature>
<keyword evidence="1" id="KW-1133">Transmembrane helix</keyword>
<evidence type="ECO:0000313" key="2">
    <source>
        <dbReference type="EMBL" id="NBJ92785.1"/>
    </source>
</evidence>
<dbReference type="AlphaFoldDB" id="A0A9X5GSB7"/>
<dbReference type="Pfam" id="PF12730">
    <property type="entry name" value="ABC2_membrane_4"/>
    <property type="match status" value="1"/>
</dbReference>
<dbReference type="OrthoDB" id="9781996at2"/>
<keyword evidence="1" id="KW-0472">Membrane</keyword>
<evidence type="ECO:0000313" key="3">
    <source>
        <dbReference type="Proteomes" id="UP001154420"/>
    </source>
</evidence>
<sequence>MLLACMKSEQLKMRRSNIWIAFLILPIIPAIMGTKNYLNNLAILSSEWSSLWTQETLFYSNFFFAPLIAVCCSYLWRMENQNKNRHMLFTSPVPVRDIFLGKFVSIIKITIAVQLWIYLLYIVSGKLVHLPGFPSMQTFYYTLRGILGGMVIAALQLAFSMVIRSFAVPIVIAIIGSITGLVASNSCYGAYFPYSLMMLGMNANKTEDMLSGNGAVFFISSLFYLTLICLIAILILKRQDVNA</sequence>
<gene>
    <name evidence="2" type="ORF">D5281_09285</name>
</gene>
<comment type="caution">
    <text evidence="2">The sequence shown here is derived from an EMBL/GenBank/DDBJ whole genome shotgun (WGS) entry which is preliminary data.</text>
</comment>
<reference evidence="2" key="1">
    <citation type="submission" date="2018-09" db="EMBL/GenBank/DDBJ databases">
        <title>Murine metabolic-syndrome-specific gut microbial biobank.</title>
        <authorList>
            <person name="Liu C."/>
        </authorList>
    </citation>
    <scope>NUCLEOTIDE SEQUENCE</scope>
    <source>
        <strain evidence="2">D42-62</strain>
    </source>
</reference>
<name>A0A9X5GSB7_9FIRM</name>
<accession>A0A9X5GSB7</accession>
<feature type="transmembrane region" description="Helical" evidence="1">
    <location>
        <begin position="57"/>
        <end position="77"/>
    </location>
</feature>
<keyword evidence="3" id="KW-1185">Reference proteome</keyword>
<keyword evidence="1" id="KW-0812">Transmembrane</keyword>
<proteinExistence type="predicted"/>
<protein>
    <submittedName>
        <fullName evidence="2">ABC transporter permease</fullName>
    </submittedName>
</protein>
<dbReference type="CDD" id="cd21809">
    <property type="entry name" value="ABC-2_lan_permease-like"/>
    <property type="match status" value="1"/>
</dbReference>
<dbReference type="Proteomes" id="UP001154420">
    <property type="component" value="Unassembled WGS sequence"/>
</dbReference>
<dbReference type="RefSeq" id="WP_160559867.1">
    <property type="nucleotide sequence ID" value="NZ_QZDT01000012.1"/>
</dbReference>
<feature type="transmembrane region" description="Helical" evidence="1">
    <location>
        <begin position="139"/>
        <end position="159"/>
    </location>
</feature>